<sequence length="127" mass="14458">MTFSAPIERSIKDFSARMGLDVPRGPREAYRFQFSSGCSFTLTAASDEDRTIATLMFKPRFWDDNILEKLFDLAGHEWKEGRLLRPSVTLGREITLAIVIDDEAMSVQGLDDCLRKLLELSRSLRQA</sequence>
<evidence type="ECO:0000313" key="1">
    <source>
        <dbReference type="EMBL" id="GGA65041.1"/>
    </source>
</evidence>
<gene>
    <name evidence="1" type="ORF">GCM10011385_18560</name>
</gene>
<reference evidence="1" key="2">
    <citation type="submission" date="2020-09" db="EMBL/GenBank/DDBJ databases">
        <authorList>
            <person name="Sun Q."/>
            <person name="Zhou Y."/>
        </authorList>
    </citation>
    <scope>NUCLEOTIDE SEQUENCE</scope>
    <source>
        <strain evidence="1">CGMCC 1.15320</strain>
    </source>
</reference>
<proteinExistence type="predicted"/>
<protein>
    <submittedName>
        <fullName evidence="1">Uncharacterized protein</fullName>
    </submittedName>
</protein>
<keyword evidence="2" id="KW-1185">Reference proteome</keyword>
<reference evidence="1" key="1">
    <citation type="journal article" date="2014" name="Int. J. Syst. Evol. Microbiol.">
        <title>Complete genome sequence of Corynebacterium casei LMG S-19264T (=DSM 44701T), isolated from a smear-ripened cheese.</title>
        <authorList>
            <consortium name="US DOE Joint Genome Institute (JGI-PGF)"/>
            <person name="Walter F."/>
            <person name="Albersmeier A."/>
            <person name="Kalinowski J."/>
            <person name="Ruckert C."/>
        </authorList>
    </citation>
    <scope>NUCLEOTIDE SEQUENCE</scope>
    <source>
        <strain evidence="1">CGMCC 1.15320</strain>
    </source>
</reference>
<dbReference type="Gene3D" id="3.30.1460.10">
    <property type="match status" value="1"/>
</dbReference>
<evidence type="ECO:0000313" key="2">
    <source>
        <dbReference type="Proteomes" id="UP000636264"/>
    </source>
</evidence>
<dbReference type="AlphaFoldDB" id="A0A916RT13"/>
<organism evidence="1 2">
    <name type="scientific">Nitratireductor aestuarii</name>
    <dbReference type="NCBI Taxonomy" id="1735103"/>
    <lineage>
        <taxon>Bacteria</taxon>
        <taxon>Pseudomonadati</taxon>
        <taxon>Pseudomonadota</taxon>
        <taxon>Alphaproteobacteria</taxon>
        <taxon>Hyphomicrobiales</taxon>
        <taxon>Phyllobacteriaceae</taxon>
        <taxon>Nitratireductor</taxon>
    </lineage>
</organism>
<comment type="caution">
    <text evidence="1">The sequence shown here is derived from an EMBL/GenBank/DDBJ whole genome shotgun (WGS) entry which is preliminary data.</text>
</comment>
<dbReference type="SUPFAM" id="SSF69635">
    <property type="entry name" value="Type III secretory system chaperone-like"/>
    <property type="match status" value="1"/>
</dbReference>
<dbReference type="RefSeq" id="WP_188720760.1">
    <property type="nucleotide sequence ID" value="NZ_BMIF01000004.1"/>
</dbReference>
<accession>A0A916RT13</accession>
<dbReference type="EMBL" id="BMIF01000004">
    <property type="protein sequence ID" value="GGA65041.1"/>
    <property type="molecule type" value="Genomic_DNA"/>
</dbReference>
<name>A0A916RT13_9HYPH</name>
<dbReference type="Proteomes" id="UP000636264">
    <property type="component" value="Unassembled WGS sequence"/>
</dbReference>